<sequence length="138" mass="14218">MPQDAAGRWLLTASAALLFTLGLPLLFAAGLTAAWLGAPSVAGEALAQLAASGLLGLGVINWWGRGNPIGGIYGRPLGLGNLLCLMSAAASLGRVTLVGELPGVAWVVVLVLTGLTLAFAWRMVLWRPRRLPGQIPGL</sequence>
<feature type="transmembrane region" description="Helical" evidence="1">
    <location>
        <begin position="44"/>
        <end position="64"/>
    </location>
</feature>
<proteinExistence type="predicted"/>
<organism evidence="2 3">
    <name type="scientific">Deinococcus terrestris</name>
    <dbReference type="NCBI Taxonomy" id="2651870"/>
    <lineage>
        <taxon>Bacteria</taxon>
        <taxon>Thermotogati</taxon>
        <taxon>Deinococcota</taxon>
        <taxon>Deinococci</taxon>
        <taxon>Deinococcales</taxon>
        <taxon>Deinococcaceae</taxon>
        <taxon>Deinococcus</taxon>
    </lineage>
</organism>
<dbReference type="Proteomes" id="UP000484842">
    <property type="component" value="Unassembled WGS sequence"/>
</dbReference>
<comment type="caution">
    <text evidence="2">The sequence shown here is derived from an EMBL/GenBank/DDBJ whole genome shotgun (WGS) entry which is preliminary data.</text>
</comment>
<keyword evidence="1" id="KW-1133">Transmembrane helix</keyword>
<evidence type="ECO:0000313" key="3">
    <source>
        <dbReference type="Proteomes" id="UP000484842"/>
    </source>
</evidence>
<feature type="transmembrane region" description="Helical" evidence="1">
    <location>
        <begin position="76"/>
        <end position="97"/>
    </location>
</feature>
<keyword evidence="1" id="KW-0472">Membrane</keyword>
<dbReference type="RefSeq" id="WP_152872468.1">
    <property type="nucleotide sequence ID" value="NZ_WBSL01000016.1"/>
</dbReference>
<protein>
    <submittedName>
        <fullName evidence="2">Uncharacterized protein</fullName>
    </submittedName>
</protein>
<evidence type="ECO:0000256" key="1">
    <source>
        <dbReference type="SAM" id="Phobius"/>
    </source>
</evidence>
<dbReference type="AlphaFoldDB" id="A0A7X1NYJ1"/>
<gene>
    <name evidence="2" type="ORF">F8S09_16015</name>
</gene>
<keyword evidence="3" id="KW-1185">Reference proteome</keyword>
<keyword evidence="1" id="KW-0812">Transmembrane</keyword>
<feature type="transmembrane region" description="Helical" evidence="1">
    <location>
        <begin position="103"/>
        <end position="121"/>
    </location>
</feature>
<evidence type="ECO:0000313" key="2">
    <source>
        <dbReference type="EMBL" id="MPY68161.1"/>
    </source>
</evidence>
<name>A0A7X1NYJ1_9DEIO</name>
<reference evidence="2 3" key="1">
    <citation type="submission" date="2019-10" db="EMBL/GenBank/DDBJ databases">
        <title>Deinococcus sp. isolated from soil.</title>
        <authorList>
            <person name="Li Y."/>
            <person name="Wang J."/>
        </authorList>
    </citation>
    <scope>NUCLEOTIDE SEQUENCE [LARGE SCALE GENOMIC DNA]</scope>
    <source>
        <strain evidence="2 3">SDU3-2</strain>
    </source>
</reference>
<accession>A0A7X1NYJ1</accession>
<dbReference type="EMBL" id="WBSL01000016">
    <property type="protein sequence ID" value="MPY68161.1"/>
    <property type="molecule type" value="Genomic_DNA"/>
</dbReference>